<dbReference type="GO" id="GO:0034517">
    <property type="term" value="P:ribophagy"/>
    <property type="evidence" value="ECO:0007669"/>
    <property type="project" value="TreeGrafter"/>
</dbReference>
<dbReference type="EMBL" id="CAJVRM010000385">
    <property type="protein sequence ID" value="CAG8980400.1"/>
    <property type="molecule type" value="Genomic_DNA"/>
</dbReference>
<evidence type="ECO:0000259" key="4">
    <source>
        <dbReference type="PROSITE" id="PS50102"/>
    </source>
</evidence>
<dbReference type="SUPFAM" id="SSF54928">
    <property type="entry name" value="RNA-binding domain, RBD"/>
    <property type="match status" value="1"/>
</dbReference>
<dbReference type="Pfam" id="PF00076">
    <property type="entry name" value="RRM_1"/>
    <property type="match status" value="1"/>
</dbReference>
<evidence type="ECO:0000313" key="6">
    <source>
        <dbReference type="EMBL" id="CAG8980400.1"/>
    </source>
</evidence>
<protein>
    <submittedName>
        <fullName evidence="6">Uncharacterized protein</fullName>
    </submittedName>
</protein>
<feature type="domain" description="NTF2" evidence="5">
    <location>
        <begin position="45"/>
        <end position="160"/>
    </location>
</feature>
<evidence type="ECO:0000256" key="1">
    <source>
        <dbReference type="ARBA" id="ARBA00022884"/>
    </source>
</evidence>
<dbReference type="Proteomes" id="UP000701801">
    <property type="component" value="Unassembled WGS sequence"/>
</dbReference>
<dbReference type="PANTHER" id="PTHR10693">
    <property type="entry name" value="RAS GTPASE-ACTIVATING PROTEIN-BINDING PROTEIN"/>
    <property type="match status" value="1"/>
</dbReference>
<dbReference type="PROSITE" id="PS50177">
    <property type="entry name" value="NTF2_DOMAIN"/>
    <property type="match status" value="1"/>
</dbReference>
<gene>
    <name evidence="6" type="ORF">HYALB_00003964</name>
</gene>
<dbReference type="CDD" id="cd00780">
    <property type="entry name" value="NTF2"/>
    <property type="match status" value="1"/>
</dbReference>
<dbReference type="InterPro" id="IPR018222">
    <property type="entry name" value="Nuclear_transport_factor_2_euk"/>
</dbReference>
<dbReference type="InterPro" id="IPR012677">
    <property type="entry name" value="Nucleotide-bd_a/b_plait_sf"/>
</dbReference>
<keyword evidence="7" id="KW-1185">Reference proteome</keyword>
<feature type="compositionally biased region" description="Low complexity" evidence="3">
    <location>
        <begin position="510"/>
        <end position="525"/>
    </location>
</feature>
<feature type="compositionally biased region" description="Polar residues" evidence="3">
    <location>
        <begin position="1"/>
        <end position="13"/>
    </location>
</feature>
<dbReference type="FunFam" id="3.10.450.50:FF:000003">
    <property type="entry name" value="Nuclear transport factor 2 family protein"/>
    <property type="match status" value="1"/>
</dbReference>
<feature type="compositionally biased region" description="Low complexity" evidence="3">
    <location>
        <begin position="307"/>
        <end position="339"/>
    </location>
</feature>
<dbReference type="InterPro" id="IPR039539">
    <property type="entry name" value="Ras_GTPase_bind_prot"/>
</dbReference>
<feature type="compositionally biased region" description="Polar residues" evidence="3">
    <location>
        <begin position="27"/>
        <end position="38"/>
    </location>
</feature>
<feature type="region of interest" description="Disordered" evidence="3">
    <location>
        <begin position="474"/>
        <end position="525"/>
    </location>
</feature>
<keyword evidence="1 2" id="KW-0694">RNA-binding</keyword>
<dbReference type="InterPro" id="IPR035979">
    <property type="entry name" value="RBD_domain_sf"/>
</dbReference>
<feature type="region of interest" description="Disordered" evidence="3">
    <location>
        <begin position="1"/>
        <end position="38"/>
    </location>
</feature>
<feature type="compositionally biased region" description="Gly residues" evidence="3">
    <location>
        <begin position="474"/>
        <end position="485"/>
    </location>
</feature>
<dbReference type="SUPFAM" id="SSF54427">
    <property type="entry name" value="NTF2-like"/>
    <property type="match status" value="1"/>
</dbReference>
<name>A0A9N9Q5D5_9HELO</name>
<organism evidence="6 7">
    <name type="scientific">Hymenoscyphus albidus</name>
    <dbReference type="NCBI Taxonomy" id="595503"/>
    <lineage>
        <taxon>Eukaryota</taxon>
        <taxon>Fungi</taxon>
        <taxon>Dikarya</taxon>
        <taxon>Ascomycota</taxon>
        <taxon>Pezizomycotina</taxon>
        <taxon>Leotiomycetes</taxon>
        <taxon>Helotiales</taxon>
        <taxon>Helotiaceae</taxon>
        <taxon>Hymenoscyphus</taxon>
    </lineage>
</organism>
<evidence type="ECO:0000259" key="5">
    <source>
        <dbReference type="PROSITE" id="PS50177"/>
    </source>
</evidence>
<dbReference type="CDD" id="cd00590">
    <property type="entry name" value="RRM_SF"/>
    <property type="match status" value="1"/>
</dbReference>
<dbReference type="InterPro" id="IPR032710">
    <property type="entry name" value="NTF2-like_dom_sf"/>
</dbReference>
<dbReference type="GO" id="GO:1990861">
    <property type="term" value="C:Ubp3-Bre5 deubiquitination complex"/>
    <property type="evidence" value="ECO:0007669"/>
    <property type="project" value="TreeGrafter"/>
</dbReference>
<dbReference type="PANTHER" id="PTHR10693:SF20">
    <property type="entry name" value="AT27578P"/>
    <property type="match status" value="1"/>
</dbReference>
<dbReference type="OrthoDB" id="339151at2759"/>
<dbReference type="GO" id="GO:1990904">
    <property type="term" value="C:ribonucleoprotein complex"/>
    <property type="evidence" value="ECO:0007669"/>
    <property type="project" value="TreeGrafter"/>
</dbReference>
<evidence type="ECO:0000313" key="7">
    <source>
        <dbReference type="Proteomes" id="UP000701801"/>
    </source>
</evidence>
<feature type="compositionally biased region" description="Basic and acidic residues" evidence="3">
    <location>
        <begin position="241"/>
        <end position="268"/>
    </location>
</feature>
<dbReference type="InterPro" id="IPR000504">
    <property type="entry name" value="RRM_dom"/>
</dbReference>
<accession>A0A9N9Q5D5</accession>
<sequence>MATNGSFTQQDQYKNAPAEQYPATSGAADSNTGSASGNDLSKDEVGWYFVEQYYTTLSKSPEKLHLFYGKRSQFVSGLEAEVAPVSVGRSAIQERIRELDFQDCKVRVSNVDSQASFDNIVIQVIGETSNKSAELKKFVQTFVLAQQPTGYFVLNDIFRYINEEGDEEVVEATPVEDAAGPLVEDVEMPKAQTSTEEAAPATLNADVVDKKLETIESEEAPTPSTNGISEEAVSAETPVTESKEEESTPEAAEKAIEEEVKEPEKPKEPVPAPAVTRAPSAAKPAEPVKPAATAKPKSWASLVGSSTPKPAVPASVTAPKTATPPAQARAAPPAKTAPVQAQPTESTVSAAEKDKENTPGAGWQSVGDTTKRQNRTQSISQAPLEKEGTMAYIRNVTEKLSPEELRGALESFGNLIYFDINRGKNCAFVEYATPEGYQAAAAANPHQIGGENIFVEPRRPKANAYGGNGYAGGRGGVNTRGGRGGFQNDRQGGQGGRGNFGPGNRGRGGAATSRGGRGASQATNA</sequence>
<feature type="region of interest" description="Disordered" evidence="3">
    <location>
        <begin position="216"/>
        <end position="386"/>
    </location>
</feature>
<dbReference type="GO" id="GO:0005829">
    <property type="term" value="C:cytosol"/>
    <property type="evidence" value="ECO:0007669"/>
    <property type="project" value="TreeGrafter"/>
</dbReference>
<evidence type="ECO:0000256" key="2">
    <source>
        <dbReference type="PROSITE-ProRule" id="PRU00176"/>
    </source>
</evidence>
<dbReference type="Pfam" id="PF02136">
    <property type="entry name" value="NTF2"/>
    <property type="match status" value="1"/>
</dbReference>
<dbReference type="GO" id="GO:0016579">
    <property type="term" value="P:protein deubiquitination"/>
    <property type="evidence" value="ECO:0007669"/>
    <property type="project" value="TreeGrafter"/>
</dbReference>
<proteinExistence type="predicted"/>
<dbReference type="InterPro" id="IPR002075">
    <property type="entry name" value="NTF2_dom"/>
</dbReference>
<dbReference type="SMART" id="SM00360">
    <property type="entry name" value="RRM"/>
    <property type="match status" value="1"/>
</dbReference>
<dbReference type="Gene3D" id="3.30.70.330">
    <property type="match status" value="1"/>
</dbReference>
<evidence type="ECO:0000256" key="3">
    <source>
        <dbReference type="SAM" id="MobiDB-lite"/>
    </source>
</evidence>
<feature type="compositionally biased region" description="Gly residues" evidence="3">
    <location>
        <begin position="492"/>
        <end position="509"/>
    </location>
</feature>
<feature type="compositionally biased region" description="Low complexity" evidence="3">
    <location>
        <begin position="273"/>
        <end position="297"/>
    </location>
</feature>
<reference evidence="6" key="1">
    <citation type="submission" date="2021-07" db="EMBL/GenBank/DDBJ databases">
        <authorList>
            <person name="Durling M."/>
        </authorList>
    </citation>
    <scope>NUCLEOTIDE SEQUENCE</scope>
</reference>
<dbReference type="GO" id="GO:0003729">
    <property type="term" value="F:mRNA binding"/>
    <property type="evidence" value="ECO:0007669"/>
    <property type="project" value="TreeGrafter"/>
</dbReference>
<dbReference type="AlphaFoldDB" id="A0A9N9Q5D5"/>
<feature type="domain" description="RRM" evidence="4">
    <location>
        <begin position="389"/>
        <end position="460"/>
    </location>
</feature>
<dbReference type="Gene3D" id="3.10.450.50">
    <property type="match status" value="1"/>
</dbReference>
<dbReference type="PROSITE" id="PS50102">
    <property type="entry name" value="RRM"/>
    <property type="match status" value="1"/>
</dbReference>
<comment type="caution">
    <text evidence="6">The sequence shown here is derived from an EMBL/GenBank/DDBJ whole genome shotgun (WGS) entry which is preliminary data.</text>
</comment>